<dbReference type="CDD" id="cd02511">
    <property type="entry name" value="Beta4Glucosyltransferase"/>
    <property type="match status" value="1"/>
</dbReference>
<proteinExistence type="predicted"/>
<feature type="transmembrane region" description="Helical" evidence="1">
    <location>
        <begin position="231"/>
        <end position="252"/>
    </location>
</feature>
<dbReference type="STRING" id="1797593.A3A65_02780"/>
<dbReference type="PANTHER" id="PTHR43630:SF2">
    <property type="entry name" value="GLYCOSYLTRANSFERASE"/>
    <property type="match status" value="1"/>
</dbReference>
<dbReference type="InterPro" id="IPR001173">
    <property type="entry name" value="Glyco_trans_2-like"/>
</dbReference>
<organism evidence="3 4">
    <name type="scientific">Candidatus Chisholmbacteria bacterium RIFCSPLOWO2_01_FULL_49_14</name>
    <dbReference type="NCBI Taxonomy" id="1797593"/>
    <lineage>
        <taxon>Bacteria</taxon>
        <taxon>Candidatus Chisholmiibacteriota</taxon>
    </lineage>
</organism>
<accession>A0A1G1VZP3</accession>
<dbReference type="EMBL" id="MHCL01000020">
    <property type="protein sequence ID" value="OGY20879.1"/>
    <property type="molecule type" value="Genomic_DNA"/>
</dbReference>
<protein>
    <recommendedName>
        <fullName evidence="2">Glycosyltransferase 2-like domain-containing protein</fullName>
    </recommendedName>
</protein>
<keyword evidence="1" id="KW-0812">Transmembrane</keyword>
<evidence type="ECO:0000313" key="3">
    <source>
        <dbReference type="EMBL" id="OGY20879.1"/>
    </source>
</evidence>
<keyword evidence="1" id="KW-0472">Membrane</keyword>
<keyword evidence="1" id="KW-1133">Transmembrane helix</keyword>
<evidence type="ECO:0000256" key="1">
    <source>
        <dbReference type="SAM" id="Phobius"/>
    </source>
</evidence>
<comment type="caution">
    <text evidence="3">The sequence shown here is derived from an EMBL/GenBank/DDBJ whole genome shotgun (WGS) entry which is preliminary data.</text>
</comment>
<dbReference type="InterPro" id="IPR029044">
    <property type="entry name" value="Nucleotide-diphossugar_trans"/>
</dbReference>
<dbReference type="Gene3D" id="3.90.550.10">
    <property type="entry name" value="Spore Coat Polysaccharide Biosynthesis Protein SpsA, Chain A"/>
    <property type="match status" value="1"/>
</dbReference>
<dbReference type="AlphaFoldDB" id="A0A1G1VZP3"/>
<dbReference type="PANTHER" id="PTHR43630">
    <property type="entry name" value="POLY-BETA-1,6-N-ACETYL-D-GLUCOSAMINE SYNTHASE"/>
    <property type="match status" value="1"/>
</dbReference>
<dbReference type="Pfam" id="PF00535">
    <property type="entry name" value="Glycos_transf_2"/>
    <property type="match status" value="1"/>
</dbReference>
<dbReference type="Proteomes" id="UP000176723">
    <property type="component" value="Unassembled WGS sequence"/>
</dbReference>
<feature type="domain" description="Glycosyltransferase 2-like" evidence="2">
    <location>
        <begin position="20"/>
        <end position="105"/>
    </location>
</feature>
<evidence type="ECO:0000259" key="2">
    <source>
        <dbReference type="Pfam" id="PF00535"/>
    </source>
</evidence>
<reference evidence="3 4" key="1">
    <citation type="journal article" date="2016" name="Nat. Commun.">
        <title>Thousands of microbial genomes shed light on interconnected biogeochemical processes in an aquifer system.</title>
        <authorList>
            <person name="Anantharaman K."/>
            <person name="Brown C.T."/>
            <person name="Hug L.A."/>
            <person name="Sharon I."/>
            <person name="Castelle C.J."/>
            <person name="Probst A.J."/>
            <person name="Thomas B.C."/>
            <person name="Singh A."/>
            <person name="Wilkins M.J."/>
            <person name="Karaoz U."/>
            <person name="Brodie E.L."/>
            <person name="Williams K.H."/>
            <person name="Hubbard S.S."/>
            <person name="Banfield J.F."/>
        </authorList>
    </citation>
    <scope>NUCLEOTIDE SEQUENCE [LARGE SCALE GENOMIC DNA]</scope>
</reference>
<sequence length="265" mass="30127">MIGTGKQQMKNTNTKSVPVSAVVLSRNEEANIARCLETILWCQEIILLDASSDATLKIAKRVVPEEKLKVVSLPESTDFAKLRNLGLQKAANDWVLFIDADQRVSQVLHGEIESELSQDNIPYAGFRIRQLDVFAGRLLKFGETGHTRHMLLGKKGAGEWRRRVHEYWDIVGEVKNLRRPMLHFPHPTLTEFIDHINRWSTLDAQEFLGNGQKPSLWKVLVYPKAKFVQNYLLRLGFLDGFPGLLVAFMMSLHSLCVRVKMYSGG</sequence>
<gene>
    <name evidence="3" type="ORF">A3A65_02780</name>
</gene>
<dbReference type="SUPFAM" id="SSF53448">
    <property type="entry name" value="Nucleotide-diphospho-sugar transferases"/>
    <property type="match status" value="1"/>
</dbReference>
<evidence type="ECO:0000313" key="4">
    <source>
        <dbReference type="Proteomes" id="UP000176723"/>
    </source>
</evidence>
<name>A0A1G1VZP3_9BACT</name>